<evidence type="ECO:0000256" key="1">
    <source>
        <dbReference type="SAM" id="MobiDB-lite"/>
    </source>
</evidence>
<feature type="compositionally biased region" description="Low complexity" evidence="1">
    <location>
        <begin position="177"/>
        <end position="192"/>
    </location>
</feature>
<dbReference type="Proteomes" id="UP000095283">
    <property type="component" value="Unplaced"/>
</dbReference>
<reference evidence="3" key="1">
    <citation type="submission" date="2016-11" db="UniProtKB">
        <authorList>
            <consortium name="WormBaseParasite"/>
        </authorList>
    </citation>
    <scope>IDENTIFICATION</scope>
</reference>
<dbReference type="WBParaSite" id="Hba_13011">
    <property type="protein sequence ID" value="Hba_13011"/>
    <property type="gene ID" value="Hba_13011"/>
</dbReference>
<sequence>MPQPMETEPVNKRLRMGGQAMGASTQPMFPGGEFHQPMQQQHMMPQPILMEIGGMMGQQSYTQQQMFPGQPIQPSMPTQQQQQMSMMAGPQQFQHQGMGMLPNQQMMMRTQMAPTYQHPQGMMQQGISRSKFAPGFKYYFIFTIILGPADMIIGQPGIHPQQMQGMPLGPNPPPYGMMPGQQQQQQQPWNRY</sequence>
<name>A0A1I7X6I4_HETBA</name>
<evidence type="ECO:0000313" key="3">
    <source>
        <dbReference type="WBParaSite" id="Hba_13011"/>
    </source>
</evidence>
<accession>A0A1I7X6I4</accession>
<dbReference type="AlphaFoldDB" id="A0A1I7X6I4"/>
<evidence type="ECO:0000313" key="2">
    <source>
        <dbReference type="Proteomes" id="UP000095283"/>
    </source>
</evidence>
<keyword evidence="2" id="KW-1185">Reference proteome</keyword>
<feature type="region of interest" description="Disordered" evidence="1">
    <location>
        <begin position="157"/>
        <end position="192"/>
    </location>
</feature>
<organism evidence="2 3">
    <name type="scientific">Heterorhabditis bacteriophora</name>
    <name type="common">Entomopathogenic nematode worm</name>
    <dbReference type="NCBI Taxonomy" id="37862"/>
    <lineage>
        <taxon>Eukaryota</taxon>
        <taxon>Metazoa</taxon>
        <taxon>Ecdysozoa</taxon>
        <taxon>Nematoda</taxon>
        <taxon>Chromadorea</taxon>
        <taxon>Rhabditida</taxon>
        <taxon>Rhabditina</taxon>
        <taxon>Rhabditomorpha</taxon>
        <taxon>Strongyloidea</taxon>
        <taxon>Heterorhabditidae</taxon>
        <taxon>Heterorhabditis</taxon>
    </lineage>
</organism>
<protein>
    <submittedName>
        <fullName evidence="3">VrrA protein</fullName>
    </submittedName>
</protein>
<proteinExistence type="predicted"/>